<keyword evidence="4" id="KW-0067">ATP-binding</keyword>
<evidence type="ECO:0000256" key="3">
    <source>
        <dbReference type="ARBA" id="ARBA00022806"/>
    </source>
</evidence>
<evidence type="ECO:0000259" key="6">
    <source>
        <dbReference type="PROSITE" id="PS51192"/>
    </source>
</evidence>
<dbReference type="InterPro" id="IPR027417">
    <property type="entry name" value="P-loop_NTPase"/>
</dbReference>
<dbReference type="RefSeq" id="WP_210223660.1">
    <property type="nucleotide sequence ID" value="NZ_CP072801.1"/>
</dbReference>
<evidence type="ECO:0000256" key="4">
    <source>
        <dbReference type="ARBA" id="ARBA00022840"/>
    </source>
</evidence>
<gene>
    <name evidence="8" type="ORF">J9253_05500</name>
</gene>
<evidence type="ECO:0000313" key="9">
    <source>
        <dbReference type="Proteomes" id="UP000672039"/>
    </source>
</evidence>
<keyword evidence="3 8" id="KW-0347">Helicase</keyword>
<keyword evidence="2" id="KW-0378">Hydrolase</keyword>
<dbReference type="Proteomes" id="UP000672039">
    <property type="component" value="Chromosome"/>
</dbReference>
<accession>A0ABX7WVP8</accession>
<feature type="domain" description="Helicase C-terminal" evidence="7">
    <location>
        <begin position="261"/>
        <end position="426"/>
    </location>
</feature>
<evidence type="ECO:0000256" key="5">
    <source>
        <dbReference type="ARBA" id="ARBA00038437"/>
    </source>
</evidence>
<dbReference type="Pfam" id="PF00270">
    <property type="entry name" value="DEAD"/>
    <property type="match status" value="1"/>
</dbReference>
<organism evidence="8 9">
    <name type="scientific">Thiothrix litoralis</name>
    <dbReference type="NCBI Taxonomy" id="2891210"/>
    <lineage>
        <taxon>Bacteria</taxon>
        <taxon>Pseudomonadati</taxon>
        <taxon>Pseudomonadota</taxon>
        <taxon>Gammaproteobacteria</taxon>
        <taxon>Thiotrichales</taxon>
        <taxon>Thiotrichaceae</taxon>
        <taxon>Thiothrix</taxon>
    </lineage>
</organism>
<dbReference type="SMART" id="SM00487">
    <property type="entry name" value="DEXDc"/>
    <property type="match status" value="1"/>
</dbReference>
<dbReference type="PANTHER" id="PTHR47959">
    <property type="entry name" value="ATP-DEPENDENT RNA HELICASE RHLE-RELATED"/>
    <property type="match status" value="1"/>
</dbReference>
<reference evidence="8 9" key="1">
    <citation type="submission" date="2021-04" db="EMBL/GenBank/DDBJ databases">
        <title>Genomics, taxonomy and metabolism of representatives of sulfur bacteria of the genus Thiothrix: Thiothrix fructosivorans QT, Thiothrix unzii A1T and three new species, Thiothrix subterranea sp. nov., Thiothrix litoralis sp. nov. and 'Candidatus Thiothrix anitrata' sp. nov.</title>
        <authorList>
            <person name="Ravin N.V."/>
            <person name="Smolyakov D."/>
            <person name="Rudenko T.S."/>
            <person name="Mardanov A.V."/>
            <person name="Beletsky A.V."/>
            <person name="Markov N.D."/>
            <person name="Fomenkov A.I."/>
            <person name="Roberts R.J."/>
            <person name="Karnachuk O.V."/>
            <person name="Novikov A."/>
            <person name="Grabovich M.Y."/>
        </authorList>
    </citation>
    <scope>NUCLEOTIDE SEQUENCE [LARGE SCALE GENOMIC DNA]</scope>
    <source>
        <strain evidence="8 9">AS</strain>
    </source>
</reference>
<name>A0ABX7WVP8_9GAMM</name>
<evidence type="ECO:0000313" key="8">
    <source>
        <dbReference type="EMBL" id="QTR47391.1"/>
    </source>
</evidence>
<dbReference type="PROSITE" id="PS51192">
    <property type="entry name" value="HELICASE_ATP_BIND_1"/>
    <property type="match status" value="1"/>
</dbReference>
<protein>
    <submittedName>
        <fullName evidence="8">DEAD/DEAH box helicase</fullName>
    </submittedName>
</protein>
<dbReference type="InterPro" id="IPR001650">
    <property type="entry name" value="Helicase_C-like"/>
</dbReference>
<comment type="similarity">
    <text evidence="5">Belongs to the DEAD box helicase family.</text>
</comment>
<sequence length="664" mass="74001">MELTVTRHCVAQRENGLSPLQHALLHEPKRVRIVDAPTGAGKTYAFQKALLQDQRILFIVPTRRLAQNIAASLIDDLVVNAKWQKEVAEKKVQVWSSDQTAVLREQGIANIRGYRIRQMQALDATRSGGEMIIAVPEVVSQLLQRYRLDKGQAGTSVFDVLDDFDHIVFDEFHTIEARGFGLAALFAKLASVPTDGGTTGYGGAKVSLLSATPLDVKPTLVTLGVPETQIAELHEVITDTGRALHGDVRLVLESLPGMPAVLEQNLALVKAEVAQNRQVVLIYNALAALKRDMPALLRSLKGAGIAADNVLVINSIDDSGDNSQSGYGFHTGRRQNPDDFNVLIATASVEMGVTFRAANVMLMEPGFAPMNFLQRYGRAARRGEDGTVVVRTDAALEDRHPWLRELGSWISAHQSQQVAIRELTEVLSREAQQQFKGETGETLYFGSLPQQAVYTSGLYWQVLLGHKSSHRHRRAHLLQHQPASSKHIYALLKQYSALETDDYYRESATQWHEQLFAQALNLRNIGLRVKVIEADGRRLLVDRVWLERETDIMTRITGQYDANDELSFQLQADLEHYLLDEKNRASRRLMVYFPHTKRTGELEASAGLLREWVKHLQNKRDMDAEAAWDDYPEAMKAAELLVSLTGLIPGNDTDLSASTTSLVL</sequence>
<dbReference type="InterPro" id="IPR014001">
    <property type="entry name" value="Helicase_ATP-bd"/>
</dbReference>
<dbReference type="EMBL" id="CP072801">
    <property type="protein sequence ID" value="QTR47391.1"/>
    <property type="molecule type" value="Genomic_DNA"/>
</dbReference>
<dbReference type="SUPFAM" id="SSF52540">
    <property type="entry name" value="P-loop containing nucleoside triphosphate hydrolases"/>
    <property type="match status" value="1"/>
</dbReference>
<keyword evidence="1" id="KW-0547">Nucleotide-binding</keyword>
<evidence type="ECO:0000259" key="7">
    <source>
        <dbReference type="PROSITE" id="PS51194"/>
    </source>
</evidence>
<proteinExistence type="inferred from homology"/>
<dbReference type="InterPro" id="IPR011545">
    <property type="entry name" value="DEAD/DEAH_box_helicase_dom"/>
</dbReference>
<evidence type="ECO:0000256" key="1">
    <source>
        <dbReference type="ARBA" id="ARBA00022741"/>
    </source>
</evidence>
<keyword evidence="9" id="KW-1185">Reference proteome</keyword>
<dbReference type="Gene3D" id="3.40.50.300">
    <property type="entry name" value="P-loop containing nucleotide triphosphate hydrolases"/>
    <property type="match status" value="2"/>
</dbReference>
<dbReference type="PANTHER" id="PTHR47959:SF16">
    <property type="entry name" value="CRISPR-ASSOCIATED NUCLEASE_HELICASE CAS3-RELATED"/>
    <property type="match status" value="1"/>
</dbReference>
<evidence type="ECO:0000256" key="2">
    <source>
        <dbReference type="ARBA" id="ARBA00022801"/>
    </source>
</evidence>
<dbReference type="PROSITE" id="PS51194">
    <property type="entry name" value="HELICASE_CTER"/>
    <property type="match status" value="1"/>
</dbReference>
<feature type="domain" description="Helicase ATP-binding" evidence="6">
    <location>
        <begin position="23"/>
        <end position="231"/>
    </location>
</feature>
<dbReference type="InterPro" id="IPR050079">
    <property type="entry name" value="DEAD_box_RNA_helicase"/>
</dbReference>
<dbReference type="GO" id="GO:0004386">
    <property type="term" value="F:helicase activity"/>
    <property type="evidence" value="ECO:0007669"/>
    <property type="project" value="UniProtKB-KW"/>
</dbReference>